<proteinExistence type="predicted"/>
<dbReference type="EMBL" id="DMZY01000017">
    <property type="protein sequence ID" value="HAV91656.1"/>
    <property type="molecule type" value="Genomic_DNA"/>
</dbReference>
<reference evidence="1 2" key="1">
    <citation type="journal article" date="2018" name="Nat. Biotechnol.">
        <title>A standardized bacterial taxonomy based on genome phylogeny substantially revises the tree of life.</title>
        <authorList>
            <person name="Parks D.H."/>
            <person name="Chuvochina M."/>
            <person name="Waite D.W."/>
            <person name="Rinke C."/>
            <person name="Skarshewski A."/>
            <person name="Chaumeil P.A."/>
            <person name="Hugenholtz P."/>
        </authorList>
    </citation>
    <scope>NUCLEOTIDE SEQUENCE [LARGE SCALE GENOMIC DNA]</scope>
    <source>
        <strain evidence="1">UBA9956</strain>
    </source>
</reference>
<evidence type="ECO:0000313" key="2">
    <source>
        <dbReference type="Proteomes" id="UP000264062"/>
    </source>
</evidence>
<protein>
    <submittedName>
        <fullName evidence="1">Uncharacterized protein</fullName>
    </submittedName>
</protein>
<dbReference type="Proteomes" id="UP000264062">
    <property type="component" value="Unassembled WGS sequence"/>
</dbReference>
<accession>A0A350H7Z0</accession>
<name>A0A350H7Z0_UNCW3</name>
<dbReference type="AlphaFoldDB" id="A0A350H7Z0"/>
<organism evidence="1 2">
    <name type="scientific">candidate division WOR-3 bacterium</name>
    <dbReference type="NCBI Taxonomy" id="2052148"/>
    <lineage>
        <taxon>Bacteria</taxon>
        <taxon>Bacteria division WOR-3</taxon>
    </lineage>
</organism>
<evidence type="ECO:0000313" key="1">
    <source>
        <dbReference type="EMBL" id="HAV91656.1"/>
    </source>
</evidence>
<gene>
    <name evidence="1" type="ORF">DCW38_00500</name>
</gene>
<comment type="caution">
    <text evidence="1">The sequence shown here is derived from an EMBL/GenBank/DDBJ whole genome shotgun (WGS) entry which is preliminary data.</text>
</comment>
<sequence>MIKILSDYFINRRLSSIDGLKKTLNIQKTLENPLKITVLFNENLKSIQDVYSIERTIQNHYKNSQIEFMFFKYHMLYKDIFKHKSHYENIPTPSKFIELDSIKKHTVYAGVPDILFDLTSFDIRLRKMIIRTIKSASSVSLYENGAEDDFNILFKNSKPDSFSIFRALNFNIEESALSENLKSVKSEIKSNEFGLVLAGSSRRVKSELNKAIKGQRRFLLIEDLSKQLDLFSLASIKNCKEVICDENIREEIAFIKNLNF</sequence>